<dbReference type="InterPro" id="IPR038179">
    <property type="entry name" value="NigD-like_N_sf"/>
</dbReference>
<gene>
    <name evidence="4" type="ORF">H6D15_12460</name>
</gene>
<dbReference type="AlphaFoldDB" id="A0AA40ZUS2"/>
<evidence type="ECO:0000259" key="2">
    <source>
        <dbReference type="Pfam" id="PF12667"/>
    </source>
</evidence>
<proteinExistence type="predicted"/>
<keyword evidence="1" id="KW-0732">Signal</keyword>
<dbReference type="Gene3D" id="2.60.40.2370">
    <property type="entry name" value="NigD-like, C-terminal beta sandwich domain"/>
    <property type="match status" value="1"/>
</dbReference>
<dbReference type="EMBL" id="JACJMO010000024">
    <property type="protein sequence ID" value="MBM6858400.1"/>
    <property type="molecule type" value="Genomic_DNA"/>
</dbReference>
<feature type="domain" description="NigD-like N-terminal OB" evidence="2">
    <location>
        <begin position="36"/>
        <end position="104"/>
    </location>
</feature>
<dbReference type="PROSITE" id="PS51257">
    <property type="entry name" value="PROKAR_LIPOPROTEIN"/>
    <property type="match status" value="1"/>
</dbReference>
<name>A0AA40ZUS2_9BACT</name>
<reference evidence="4 5" key="1">
    <citation type="journal article" date="2021" name="Sci. Rep.">
        <title>The distribution of antibiotic resistance genes in chicken gut microbiota commensals.</title>
        <authorList>
            <person name="Juricova H."/>
            <person name="Matiasovicova J."/>
            <person name="Kubasova T."/>
            <person name="Cejkova D."/>
            <person name="Rychlik I."/>
        </authorList>
    </citation>
    <scope>NUCLEOTIDE SEQUENCE [LARGE SCALE GENOMIC DNA]</scope>
    <source>
        <strain evidence="4 5">An421</strain>
    </source>
</reference>
<keyword evidence="5" id="KW-1185">Reference proteome</keyword>
<feature type="chain" id="PRO_5041314130" evidence="1">
    <location>
        <begin position="27"/>
        <end position="251"/>
    </location>
</feature>
<dbReference type="InterPro" id="IPR024299">
    <property type="entry name" value="NigD-like_OB_dom"/>
</dbReference>
<accession>A0AA40ZUS2</accession>
<evidence type="ECO:0000313" key="4">
    <source>
        <dbReference type="EMBL" id="MBM6858400.1"/>
    </source>
</evidence>
<dbReference type="Pfam" id="PF12667">
    <property type="entry name" value="NigD_N"/>
    <property type="match status" value="1"/>
</dbReference>
<sequence length="251" mass="28620">MKQIRTTFIACILLLSVMPIFQSCLDDDDSNPLFTVGTIKTLSDSEGDFYVLLDEDSKLFPGDMSNLHNYKAVDGQRAFVFFDELPEEMPGYEYNAKIRWIEDILTKDIYFMPAEKEDSIGDDKINITQMWLTRKDYLNIECQFMHSENPDKKHMLSLVVNEASTGENDQAGYVTLEFRHNANEDSQLVPGSAIVSYKLDNIADLLEGKEGLNIRVNTIYENEKFYQVKFKDAATDATTRAGHHPSSTLVK</sequence>
<dbReference type="RefSeq" id="WP_204969455.1">
    <property type="nucleotide sequence ID" value="NZ_JAAZTS010000023.1"/>
</dbReference>
<evidence type="ECO:0000313" key="5">
    <source>
        <dbReference type="Proteomes" id="UP000698924"/>
    </source>
</evidence>
<feature type="signal peptide" evidence="1">
    <location>
        <begin position="1"/>
        <end position="26"/>
    </location>
</feature>
<evidence type="ECO:0000259" key="3">
    <source>
        <dbReference type="Pfam" id="PF17415"/>
    </source>
</evidence>
<dbReference type="InterPro" id="IPR038143">
    <property type="entry name" value="NigD-like_C_dom_sf"/>
</dbReference>
<evidence type="ECO:0000256" key="1">
    <source>
        <dbReference type="SAM" id="SignalP"/>
    </source>
</evidence>
<protein>
    <submittedName>
        <fullName evidence="4">NigD-like N-terminal domain-containing protein</fullName>
    </submittedName>
</protein>
<feature type="domain" description="NigD-like C-terminal" evidence="3">
    <location>
        <begin position="111"/>
        <end position="230"/>
    </location>
</feature>
<dbReference type="InterPro" id="IPR035376">
    <property type="entry name" value="NigD_C"/>
</dbReference>
<dbReference type="Proteomes" id="UP000698924">
    <property type="component" value="Unassembled WGS sequence"/>
</dbReference>
<dbReference type="Gene3D" id="2.40.50.500">
    <property type="entry name" value="NigD-like N-terminal OB domain"/>
    <property type="match status" value="1"/>
</dbReference>
<organism evidence="4 5">
    <name type="scientific">Caecibacteroides pullorum</name>
    <dbReference type="NCBI Taxonomy" id="2725562"/>
    <lineage>
        <taxon>Bacteria</taxon>
        <taxon>Pseudomonadati</taxon>
        <taxon>Bacteroidota</taxon>
        <taxon>Bacteroidia</taxon>
        <taxon>Bacteroidales</taxon>
        <taxon>Bacteroidaceae</taxon>
        <taxon>Caecibacteroides</taxon>
    </lineage>
</organism>
<dbReference type="Pfam" id="PF17415">
    <property type="entry name" value="NigD_C"/>
    <property type="match status" value="1"/>
</dbReference>
<comment type="caution">
    <text evidence="4">The sequence shown here is derived from an EMBL/GenBank/DDBJ whole genome shotgun (WGS) entry which is preliminary data.</text>
</comment>